<dbReference type="PANTHER" id="PTHR45988">
    <property type="entry name" value="C2H2 TYPE ZINC FINGER TRANSCRIPTION FACTOR FAMILY-RELATED"/>
    <property type="match status" value="1"/>
</dbReference>
<dbReference type="PROSITE" id="PS00028">
    <property type="entry name" value="ZINC_FINGER_C2H2_1"/>
    <property type="match status" value="3"/>
</dbReference>
<evidence type="ECO:0000256" key="5">
    <source>
        <dbReference type="ARBA" id="ARBA00023015"/>
    </source>
</evidence>
<keyword evidence="6" id="KW-0804">Transcription</keyword>
<name>A0A1Q3D5G6_CEPFO</name>
<evidence type="ECO:0000256" key="3">
    <source>
        <dbReference type="ARBA" id="ARBA00022771"/>
    </source>
</evidence>
<dbReference type="SMART" id="SM00355">
    <property type="entry name" value="ZnF_C2H2"/>
    <property type="match status" value="4"/>
</dbReference>
<dbReference type="OrthoDB" id="6077919at2759"/>
<dbReference type="GO" id="GO:0005634">
    <property type="term" value="C:nucleus"/>
    <property type="evidence" value="ECO:0007669"/>
    <property type="project" value="TreeGrafter"/>
</dbReference>
<protein>
    <submittedName>
        <fullName evidence="11">Zf-C2H2_6 domain-containing protein</fullName>
    </submittedName>
</protein>
<feature type="coiled-coil region" evidence="8">
    <location>
        <begin position="125"/>
        <end position="152"/>
    </location>
</feature>
<reference evidence="12" key="1">
    <citation type="submission" date="2016-04" db="EMBL/GenBank/DDBJ databases">
        <title>Cephalotus genome sequencing.</title>
        <authorList>
            <person name="Fukushima K."/>
            <person name="Hasebe M."/>
            <person name="Fang X."/>
        </authorList>
    </citation>
    <scope>NUCLEOTIDE SEQUENCE [LARGE SCALE GENOMIC DNA]</scope>
    <source>
        <strain evidence="12">cv. St1</strain>
    </source>
</reference>
<dbReference type="Gene3D" id="3.30.160.60">
    <property type="entry name" value="Classic Zinc Finger"/>
    <property type="match status" value="1"/>
</dbReference>
<dbReference type="GO" id="GO:0000976">
    <property type="term" value="F:transcription cis-regulatory region binding"/>
    <property type="evidence" value="ECO:0007669"/>
    <property type="project" value="TreeGrafter"/>
</dbReference>
<dbReference type="STRING" id="3775.A0A1Q3D5G6"/>
<dbReference type="Pfam" id="PF13912">
    <property type="entry name" value="zf-C2H2_6"/>
    <property type="match status" value="3"/>
</dbReference>
<dbReference type="InterPro" id="IPR044653">
    <property type="entry name" value="AZF1/2/3-like"/>
</dbReference>
<evidence type="ECO:0000256" key="4">
    <source>
        <dbReference type="ARBA" id="ARBA00022833"/>
    </source>
</evidence>
<evidence type="ECO:0000313" key="11">
    <source>
        <dbReference type="EMBL" id="GAV87746.1"/>
    </source>
</evidence>
<evidence type="ECO:0000259" key="10">
    <source>
        <dbReference type="PROSITE" id="PS50157"/>
    </source>
</evidence>
<feature type="domain" description="C2H2-type" evidence="10">
    <location>
        <begin position="1"/>
        <end position="22"/>
    </location>
</feature>
<feature type="region of interest" description="Disordered" evidence="9">
    <location>
        <begin position="311"/>
        <end position="359"/>
    </location>
</feature>
<comment type="caution">
    <text evidence="11">The sequence shown here is derived from an EMBL/GenBank/DDBJ whole genome shotgun (WGS) entry which is preliminary data.</text>
</comment>
<dbReference type="InParanoid" id="A0A1Q3D5G6"/>
<evidence type="ECO:0000256" key="9">
    <source>
        <dbReference type="SAM" id="MobiDB-lite"/>
    </source>
</evidence>
<keyword evidence="4" id="KW-0862">Zinc</keyword>
<dbReference type="AlphaFoldDB" id="A0A1Q3D5G6"/>
<sequence length="359" mass="40071">LCPECGKHFDSGKAMGGHRRIHFQAGLKAGKMMKAVQGSTCDAKEADQVSEQPICCICERNFRSYNALFGHMKSHPERDWRGVKPPERVVWDTVLNREIDSSVTVRQVVNLMESIKGWNVTGKRGRESLADREDLEVEKEEEEREKMMKEEADYLLLLAHECFKDYKDWTKKQGIKLSQDENHYGRKVSTGTLKIRENRPSKVNSTNEIVRDKMDKGKGKKLADLANVGEIPNHAQEMPPLSHVCSICGKSFPSHQALGGHKGSHNKPKKIHTMSEEVKQVSGDSAEESRTNTVCVDHKCNKMVQTGMALGGHKGQHWSGPAGAESCASHGTSSPTEVSQLARRVNDFDLNEPAPDEDD</sequence>
<dbReference type="GO" id="GO:0003700">
    <property type="term" value="F:DNA-binding transcription factor activity"/>
    <property type="evidence" value="ECO:0007669"/>
    <property type="project" value="InterPro"/>
</dbReference>
<accession>A0A1Q3D5G6</accession>
<keyword evidence="1" id="KW-0479">Metal-binding</keyword>
<proteinExistence type="predicted"/>
<feature type="domain" description="C2H2-type" evidence="10">
    <location>
        <begin position="243"/>
        <end position="270"/>
    </location>
</feature>
<feature type="non-terminal residue" evidence="11">
    <location>
        <position position="1"/>
    </location>
</feature>
<evidence type="ECO:0000256" key="8">
    <source>
        <dbReference type="SAM" id="Coils"/>
    </source>
</evidence>
<dbReference type="InterPro" id="IPR013087">
    <property type="entry name" value="Znf_C2H2_type"/>
</dbReference>
<evidence type="ECO:0000313" key="12">
    <source>
        <dbReference type="Proteomes" id="UP000187406"/>
    </source>
</evidence>
<keyword evidence="8" id="KW-0175">Coiled coil</keyword>
<keyword evidence="3 7" id="KW-0863">Zinc-finger</keyword>
<evidence type="ECO:0000256" key="2">
    <source>
        <dbReference type="ARBA" id="ARBA00022737"/>
    </source>
</evidence>
<evidence type="ECO:0000256" key="1">
    <source>
        <dbReference type="ARBA" id="ARBA00022723"/>
    </source>
</evidence>
<dbReference type="EMBL" id="BDDD01004490">
    <property type="protein sequence ID" value="GAV87746.1"/>
    <property type="molecule type" value="Genomic_DNA"/>
</dbReference>
<evidence type="ECO:0000256" key="6">
    <source>
        <dbReference type="ARBA" id="ARBA00023163"/>
    </source>
</evidence>
<gene>
    <name evidence="11" type="ORF">CFOL_v3_31172</name>
</gene>
<evidence type="ECO:0000256" key="7">
    <source>
        <dbReference type="PROSITE-ProRule" id="PRU00042"/>
    </source>
</evidence>
<dbReference type="InterPro" id="IPR036236">
    <property type="entry name" value="Znf_C2H2_sf"/>
</dbReference>
<keyword evidence="2" id="KW-0677">Repeat</keyword>
<dbReference type="PROSITE" id="PS50157">
    <property type="entry name" value="ZINC_FINGER_C2H2_2"/>
    <property type="match status" value="2"/>
</dbReference>
<dbReference type="SUPFAM" id="SSF57667">
    <property type="entry name" value="beta-beta-alpha zinc fingers"/>
    <property type="match status" value="1"/>
</dbReference>
<keyword evidence="5" id="KW-0805">Transcription regulation</keyword>
<feature type="non-terminal residue" evidence="11">
    <location>
        <position position="359"/>
    </location>
</feature>
<dbReference type="PANTHER" id="PTHR45988:SF1">
    <property type="entry name" value="ZINC FINGER PROTEIN AZF2"/>
    <property type="match status" value="1"/>
</dbReference>
<feature type="compositionally biased region" description="Polar residues" evidence="9">
    <location>
        <begin position="329"/>
        <end position="339"/>
    </location>
</feature>
<organism evidence="11 12">
    <name type="scientific">Cephalotus follicularis</name>
    <name type="common">Albany pitcher plant</name>
    <dbReference type="NCBI Taxonomy" id="3775"/>
    <lineage>
        <taxon>Eukaryota</taxon>
        <taxon>Viridiplantae</taxon>
        <taxon>Streptophyta</taxon>
        <taxon>Embryophyta</taxon>
        <taxon>Tracheophyta</taxon>
        <taxon>Spermatophyta</taxon>
        <taxon>Magnoliopsida</taxon>
        <taxon>eudicotyledons</taxon>
        <taxon>Gunneridae</taxon>
        <taxon>Pentapetalae</taxon>
        <taxon>rosids</taxon>
        <taxon>fabids</taxon>
        <taxon>Oxalidales</taxon>
        <taxon>Cephalotaceae</taxon>
        <taxon>Cephalotus</taxon>
    </lineage>
</organism>
<dbReference type="Proteomes" id="UP000187406">
    <property type="component" value="Unassembled WGS sequence"/>
</dbReference>
<keyword evidence="12" id="KW-1185">Reference proteome</keyword>
<dbReference type="GO" id="GO:0008270">
    <property type="term" value="F:zinc ion binding"/>
    <property type="evidence" value="ECO:0007669"/>
    <property type="project" value="UniProtKB-KW"/>
</dbReference>